<feature type="region of interest" description="Disordered" evidence="1">
    <location>
        <begin position="93"/>
        <end position="118"/>
    </location>
</feature>
<keyword evidence="2" id="KW-1133">Transmembrane helix</keyword>
<feature type="transmembrane region" description="Helical" evidence="2">
    <location>
        <begin position="64"/>
        <end position="83"/>
    </location>
</feature>
<evidence type="ECO:0000256" key="1">
    <source>
        <dbReference type="SAM" id="MobiDB-lite"/>
    </source>
</evidence>
<dbReference type="RefSeq" id="WP_145181761.1">
    <property type="nucleotide sequence ID" value="NZ_CP036290.1"/>
</dbReference>
<dbReference type="AlphaFoldDB" id="A0A518CUQ9"/>
<keyword evidence="2" id="KW-0472">Membrane</keyword>
<keyword evidence="2" id="KW-0812">Transmembrane</keyword>
<reference evidence="3 4" key="1">
    <citation type="submission" date="2019-02" db="EMBL/GenBank/DDBJ databases">
        <title>Deep-cultivation of Planctomycetes and their phenomic and genomic characterization uncovers novel biology.</title>
        <authorList>
            <person name="Wiegand S."/>
            <person name="Jogler M."/>
            <person name="Boedeker C."/>
            <person name="Pinto D."/>
            <person name="Vollmers J."/>
            <person name="Rivas-Marin E."/>
            <person name="Kohn T."/>
            <person name="Peeters S.H."/>
            <person name="Heuer A."/>
            <person name="Rast P."/>
            <person name="Oberbeckmann S."/>
            <person name="Bunk B."/>
            <person name="Jeske O."/>
            <person name="Meyerdierks A."/>
            <person name="Storesund J.E."/>
            <person name="Kallscheuer N."/>
            <person name="Luecker S."/>
            <person name="Lage O.M."/>
            <person name="Pohl T."/>
            <person name="Merkel B.J."/>
            <person name="Hornburger P."/>
            <person name="Mueller R.-W."/>
            <person name="Bruemmer F."/>
            <person name="Labrenz M."/>
            <person name="Spormann A.M."/>
            <person name="Op den Camp H."/>
            <person name="Overmann J."/>
            <person name="Amann R."/>
            <person name="Jetten M.S.M."/>
            <person name="Mascher T."/>
            <person name="Medema M.H."/>
            <person name="Devos D.P."/>
            <person name="Kaster A.-K."/>
            <person name="Ovreas L."/>
            <person name="Rohde M."/>
            <person name="Galperin M.Y."/>
            <person name="Jogler C."/>
        </authorList>
    </citation>
    <scope>NUCLEOTIDE SEQUENCE [LARGE SCALE GENOMIC DNA]</scope>
    <source>
        <strain evidence="3 4">Pla163</strain>
    </source>
</reference>
<name>A0A518CUQ9_9BACT</name>
<organism evidence="3 4">
    <name type="scientific">Rohdeia mirabilis</name>
    <dbReference type="NCBI Taxonomy" id="2528008"/>
    <lineage>
        <taxon>Bacteria</taxon>
        <taxon>Pseudomonadati</taxon>
        <taxon>Planctomycetota</taxon>
        <taxon>Planctomycetia</taxon>
        <taxon>Planctomycetia incertae sedis</taxon>
        <taxon>Rohdeia</taxon>
    </lineage>
</organism>
<accession>A0A518CUQ9</accession>
<dbReference type="Proteomes" id="UP000319342">
    <property type="component" value="Chromosome"/>
</dbReference>
<dbReference type="EMBL" id="CP036290">
    <property type="protein sequence ID" value="QDU82948.1"/>
    <property type="molecule type" value="Genomic_DNA"/>
</dbReference>
<evidence type="ECO:0000313" key="3">
    <source>
        <dbReference type="EMBL" id="QDU82948.1"/>
    </source>
</evidence>
<gene>
    <name evidence="3" type="ORF">Pla163_00430</name>
</gene>
<proteinExistence type="predicted"/>
<keyword evidence="4" id="KW-1185">Reference proteome</keyword>
<protein>
    <submittedName>
        <fullName evidence="3">Uncharacterized protein</fullName>
    </submittedName>
</protein>
<sequence>MVYVFLFLVGSLSAFVSGLLSLADPRGPRWHDGDQGVALLPDLIVVPAFWCAVGWSLETYGTDGGAVATLVFLMAWNGAKLALLRRRRARRIAASQRESPARDESSAGSRFTKKEPPA</sequence>
<evidence type="ECO:0000313" key="4">
    <source>
        <dbReference type="Proteomes" id="UP000319342"/>
    </source>
</evidence>
<evidence type="ECO:0000256" key="2">
    <source>
        <dbReference type="SAM" id="Phobius"/>
    </source>
</evidence>